<protein>
    <recommendedName>
        <fullName evidence="3">SGNH hydrolase-type esterase domain-containing protein</fullName>
    </recommendedName>
</protein>
<gene>
    <name evidence="1" type="ORF">JM16_009733</name>
</gene>
<evidence type="ECO:0008006" key="3">
    <source>
        <dbReference type="Google" id="ProtNLM"/>
    </source>
</evidence>
<organism evidence="1 2">
    <name type="scientific">Phytophthora kernoviae</name>
    <dbReference type="NCBI Taxonomy" id="325452"/>
    <lineage>
        <taxon>Eukaryota</taxon>
        <taxon>Sar</taxon>
        <taxon>Stramenopiles</taxon>
        <taxon>Oomycota</taxon>
        <taxon>Peronosporomycetes</taxon>
        <taxon>Peronosporales</taxon>
        <taxon>Peronosporaceae</taxon>
        <taxon>Phytophthora</taxon>
    </lineage>
</organism>
<name>A0A8T0LKI3_9STRA</name>
<proteinExistence type="predicted"/>
<comment type="caution">
    <text evidence="1">The sequence shown here is derived from an EMBL/GenBank/DDBJ whole genome shotgun (WGS) entry which is preliminary data.</text>
</comment>
<sequence length="202" mass="23252">MHWVREYALPIFAKELQFQYSPSFITVFLGANDAVLKDGPDKVVYVEICAFRQGYEPKLTKPLLAKNVHMVNKMNDKEGKIELSSKGIPINWNDENWEYYKALMVSCFEEKDLENIASGEKVLGDEADEKVRLEWKQKQAQIRRIILGSVSLALAQRVMKMSSGTEMWISLLEYYEAPSNQILAVHKQSQLLHKLVARRSTV</sequence>
<dbReference type="Proteomes" id="UP000785171">
    <property type="component" value="Unassembled WGS sequence"/>
</dbReference>
<dbReference type="AlphaFoldDB" id="A0A8T0LKI3"/>
<evidence type="ECO:0000313" key="1">
    <source>
        <dbReference type="EMBL" id="KAG2502613.1"/>
    </source>
</evidence>
<evidence type="ECO:0000313" key="2">
    <source>
        <dbReference type="Proteomes" id="UP000785171"/>
    </source>
</evidence>
<dbReference type="EMBL" id="JPWV03001099">
    <property type="protein sequence ID" value="KAG2502613.1"/>
    <property type="molecule type" value="Genomic_DNA"/>
</dbReference>
<accession>A0A8T0LKI3</accession>
<reference evidence="1" key="1">
    <citation type="journal article" date="2015" name="Genom Data">
        <title>Genome sequences of six Phytophthora species associated with forests in New Zealand.</title>
        <authorList>
            <person name="Studholme D.J."/>
            <person name="McDougal R.L."/>
            <person name="Sambles C."/>
            <person name="Hansen E."/>
            <person name="Hardy G."/>
            <person name="Grant M."/>
            <person name="Ganley R.J."/>
            <person name="Williams N.M."/>
        </authorList>
    </citation>
    <scope>NUCLEOTIDE SEQUENCE</scope>
    <source>
        <strain evidence="1">NZFS 2646</strain>
    </source>
</reference>
<reference evidence="1" key="2">
    <citation type="submission" date="2020-06" db="EMBL/GenBank/DDBJ databases">
        <authorList>
            <person name="Studholme D.J."/>
        </authorList>
    </citation>
    <scope>NUCLEOTIDE SEQUENCE</scope>
    <source>
        <strain evidence="1">NZFS 2646</strain>
    </source>
</reference>